<dbReference type="EMBL" id="BJWG01000002">
    <property type="protein sequence ID" value="GEL94019.1"/>
    <property type="molecule type" value="Genomic_DNA"/>
</dbReference>
<dbReference type="InterPro" id="IPR009003">
    <property type="entry name" value="Peptidase_S1_PA"/>
</dbReference>
<evidence type="ECO:0000313" key="3">
    <source>
        <dbReference type="Proteomes" id="UP000321720"/>
    </source>
</evidence>
<sequence>MSDELADLLRQATVRIDVDSEVSGTGFLVAPGKVLTCHHVVKRALERPGDRAIIDVVDPRTGESTRPLSAPLLDTRNDLALLTVTTRGHQPVASLGDVPRIGDDLYTYGYPPTKAEGTSGTYSYEGPEGGPPRQLKIKAGQVQSGLSGAPLLDLRTGTVVGVIRRSRDVESTLGGLAVPVEAAFTAFDRLRFENSDARRVDRRWRDRMTAQQRDTLAGLDRLPAVGSRTLLVDIGQVEERWTVTLSSPSPDLDWADEFRIDLNTLRPDVAKLFRMLKATNRLTQTQQSQVVGETLAKALWNDEARARLRDLLTHDAQVLDVALHFRDDVDEDLLYLPWEALHLPGNGTGAADPAAVWLGADPRTTLVRTMRAVVPEALTIPGPTRIAVFRSPGDQEDRLLGQAADDVVRLAKAAGPVTLMPSSGDEHATALALRDVLRAGPTILHMVARARVENSIDVVDVDDYPWSSRVSLPVEELAEAFAEADDQPALVVLQPVRVSDTEVPPDLSVFAATLLAAGVRAVLAFPLPVDADAARAFFEEFYRRVGEGLPVHVAVQKGRRLLAQGRRHWSFPVLVTLVPGALVLGGGPHDKVDT</sequence>
<feature type="domain" description="CHAT" evidence="1">
    <location>
        <begin position="292"/>
        <end position="567"/>
    </location>
</feature>
<keyword evidence="3" id="KW-1185">Reference proteome</keyword>
<evidence type="ECO:0000313" key="2">
    <source>
        <dbReference type="EMBL" id="GEL94019.1"/>
    </source>
</evidence>
<gene>
    <name evidence="2" type="ORF">CCO02nite_06770</name>
</gene>
<protein>
    <recommendedName>
        <fullName evidence="1">CHAT domain-containing protein</fullName>
    </recommendedName>
</protein>
<dbReference type="AlphaFoldDB" id="A0A511J8H2"/>
<dbReference type="SUPFAM" id="SSF50494">
    <property type="entry name" value="Trypsin-like serine proteases"/>
    <property type="match status" value="1"/>
</dbReference>
<accession>A0A511J8H2</accession>
<dbReference type="InterPro" id="IPR024983">
    <property type="entry name" value="CHAT_dom"/>
</dbReference>
<dbReference type="RefSeq" id="WP_186812565.1">
    <property type="nucleotide sequence ID" value="NZ_BJWG01000002.1"/>
</dbReference>
<dbReference type="Proteomes" id="UP000321720">
    <property type="component" value="Unassembled WGS sequence"/>
</dbReference>
<evidence type="ECO:0000259" key="1">
    <source>
        <dbReference type="Pfam" id="PF12770"/>
    </source>
</evidence>
<dbReference type="Gene3D" id="2.40.10.120">
    <property type="match status" value="1"/>
</dbReference>
<organism evidence="2 3">
    <name type="scientific">Cellulomonas composti</name>
    <dbReference type="NCBI Taxonomy" id="266130"/>
    <lineage>
        <taxon>Bacteria</taxon>
        <taxon>Bacillati</taxon>
        <taxon>Actinomycetota</taxon>
        <taxon>Actinomycetes</taxon>
        <taxon>Micrococcales</taxon>
        <taxon>Cellulomonadaceae</taxon>
        <taxon>Cellulomonas</taxon>
    </lineage>
</organism>
<reference evidence="2 3" key="1">
    <citation type="submission" date="2019-07" db="EMBL/GenBank/DDBJ databases">
        <title>Whole genome shotgun sequence of Cellulomonas composti NBRC 100758.</title>
        <authorList>
            <person name="Hosoyama A."/>
            <person name="Uohara A."/>
            <person name="Ohji S."/>
            <person name="Ichikawa N."/>
        </authorList>
    </citation>
    <scope>NUCLEOTIDE SEQUENCE [LARGE SCALE GENOMIC DNA]</scope>
    <source>
        <strain evidence="2 3">NBRC 100758</strain>
    </source>
</reference>
<proteinExistence type="predicted"/>
<name>A0A511J8H2_9CELL</name>
<dbReference type="Pfam" id="PF12770">
    <property type="entry name" value="CHAT"/>
    <property type="match status" value="1"/>
</dbReference>
<comment type="caution">
    <text evidence="2">The sequence shown here is derived from an EMBL/GenBank/DDBJ whole genome shotgun (WGS) entry which is preliminary data.</text>
</comment>
<dbReference type="Pfam" id="PF13365">
    <property type="entry name" value="Trypsin_2"/>
    <property type="match status" value="1"/>
</dbReference>